<evidence type="ECO:0000313" key="5">
    <source>
        <dbReference type="EMBL" id="GEP60111.1"/>
    </source>
</evidence>
<dbReference type="GO" id="GO:0000976">
    <property type="term" value="F:transcription cis-regulatory region binding"/>
    <property type="evidence" value="ECO:0007669"/>
    <property type="project" value="TreeGrafter"/>
</dbReference>
<evidence type="ECO:0000259" key="4">
    <source>
        <dbReference type="PROSITE" id="PS01124"/>
    </source>
</evidence>
<accession>A0A512NME1</accession>
<dbReference type="Pfam" id="PF12625">
    <property type="entry name" value="Arabinose_bd"/>
    <property type="match status" value="1"/>
</dbReference>
<evidence type="ECO:0000313" key="6">
    <source>
        <dbReference type="Proteomes" id="UP000321058"/>
    </source>
</evidence>
<dbReference type="SUPFAM" id="SSF46689">
    <property type="entry name" value="Homeodomain-like"/>
    <property type="match status" value="1"/>
</dbReference>
<comment type="caution">
    <text evidence="5">The sequence shown here is derived from an EMBL/GenBank/DDBJ whole genome shotgun (WGS) entry which is preliminary data.</text>
</comment>
<dbReference type="SMART" id="SM00342">
    <property type="entry name" value="HTH_ARAC"/>
    <property type="match status" value="1"/>
</dbReference>
<name>A0A512NME1_9HYPH</name>
<organism evidence="5 6">
    <name type="scientific">Reyranella soli</name>
    <dbReference type="NCBI Taxonomy" id="1230389"/>
    <lineage>
        <taxon>Bacteria</taxon>
        <taxon>Pseudomonadati</taxon>
        <taxon>Pseudomonadota</taxon>
        <taxon>Alphaproteobacteria</taxon>
        <taxon>Hyphomicrobiales</taxon>
        <taxon>Reyranellaceae</taxon>
        <taxon>Reyranella</taxon>
    </lineage>
</organism>
<dbReference type="InterPro" id="IPR018060">
    <property type="entry name" value="HTH_AraC"/>
</dbReference>
<keyword evidence="2" id="KW-0238">DNA-binding</keyword>
<proteinExistence type="predicted"/>
<dbReference type="GO" id="GO:0005829">
    <property type="term" value="C:cytosol"/>
    <property type="evidence" value="ECO:0007669"/>
    <property type="project" value="TreeGrafter"/>
</dbReference>
<dbReference type="Pfam" id="PF12833">
    <property type="entry name" value="HTH_18"/>
    <property type="match status" value="1"/>
</dbReference>
<dbReference type="PANTHER" id="PTHR47894">
    <property type="entry name" value="HTH-TYPE TRANSCRIPTIONAL REGULATOR GADX"/>
    <property type="match status" value="1"/>
</dbReference>
<evidence type="ECO:0000256" key="2">
    <source>
        <dbReference type="ARBA" id="ARBA00023125"/>
    </source>
</evidence>
<keyword evidence="3" id="KW-0804">Transcription</keyword>
<protein>
    <submittedName>
        <fullName evidence="5">AraC family transcriptional regulator</fullName>
    </submittedName>
</protein>
<dbReference type="GO" id="GO:0003700">
    <property type="term" value="F:DNA-binding transcription factor activity"/>
    <property type="evidence" value="ECO:0007669"/>
    <property type="project" value="InterPro"/>
</dbReference>
<dbReference type="Gene3D" id="1.10.10.60">
    <property type="entry name" value="Homeodomain-like"/>
    <property type="match status" value="1"/>
</dbReference>
<evidence type="ECO:0000256" key="3">
    <source>
        <dbReference type="ARBA" id="ARBA00023163"/>
    </source>
</evidence>
<dbReference type="PANTHER" id="PTHR47894:SF1">
    <property type="entry name" value="HTH-TYPE TRANSCRIPTIONAL REGULATOR VQSM"/>
    <property type="match status" value="1"/>
</dbReference>
<dbReference type="InterPro" id="IPR009057">
    <property type="entry name" value="Homeodomain-like_sf"/>
</dbReference>
<gene>
    <name evidence="5" type="primary">adiY_1</name>
    <name evidence="5" type="ORF">RSO01_72770</name>
</gene>
<dbReference type="AlphaFoldDB" id="A0A512NME1"/>
<dbReference type="PROSITE" id="PS01124">
    <property type="entry name" value="HTH_ARAC_FAMILY_2"/>
    <property type="match status" value="1"/>
</dbReference>
<evidence type="ECO:0000256" key="1">
    <source>
        <dbReference type="ARBA" id="ARBA00023015"/>
    </source>
</evidence>
<dbReference type="EMBL" id="BKAJ01000150">
    <property type="protein sequence ID" value="GEP60111.1"/>
    <property type="molecule type" value="Genomic_DNA"/>
</dbReference>
<dbReference type="InterPro" id="IPR032687">
    <property type="entry name" value="AraC-type_N"/>
</dbReference>
<reference evidence="5 6" key="1">
    <citation type="submission" date="2019-07" db="EMBL/GenBank/DDBJ databases">
        <title>Whole genome shotgun sequence of Reyranella soli NBRC 108950.</title>
        <authorList>
            <person name="Hosoyama A."/>
            <person name="Uohara A."/>
            <person name="Ohji S."/>
            <person name="Ichikawa N."/>
        </authorList>
    </citation>
    <scope>NUCLEOTIDE SEQUENCE [LARGE SCALE GENOMIC DNA]</scope>
    <source>
        <strain evidence="5 6">NBRC 108950</strain>
    </source>
</reference>
<keyword evidence="6" id="KW-1185">Reference proteome</keyword>
<dbReference type="Proteomes" id="UP000321058">
    <property type="component" value="Unassembled WGS sequence"/>
</dbReference>
<keyword evidence="1" id="KW-0805">Transcription regulation</keyword>
<dbReference type="RefSeq" id="WP_170303625.1">
    <property type="nucleotide sequence ID" value="NZ_BKAJ01000150.1"/>
</dbReference>
<feature type="domain" description="HTH araC/xylS-type" evidence="4">
    <location>
        <begin position="231"/>
        <end position="329"/>
    </location>
</feature>
<sequence length="331" mass="37038">MIEARWATYIADDLRRLGHALGGPLRETGLARADLASPETRIPYAAFMALIERAALLLAEPAYGLKLGASHDVRDNGLLGFIALNSPTLRDALVNVQRYLRVTNEGSDAVIEAAGPVSALRFRDADPALRGLRHNSERVAAQFVKGARELTRAKATPVRVEFIHSRPNERIDYEGILGCPIRFQAEWDAILYSEETLELPVVGADNRLLATLEAACRKIIGPRPPKDDIVHAVREYVVHRLAKGAVPLGDVARHFRMSNKTLERRLGERETSYRDLVDAVRCDLAKHYLADTDMRLPQIAYLLGYSEPGPLVRAFRRWAAVTPIQYRQQHR</sequence>